<reference evidence="2 3" key="3">
    <citation type="journal article" date="2004" name="Nature">
        <title>Finishing the euchromatic sequence of the human genome.</title>
        <authorList>
            <consortium name="International Human Genome Sequencing Consortium"/>
        </authorList>
    </citation>
    <scope>NUCLEOTIDE SEQUENCE [LARGE SCALE GENOMIC DNA]</scope>
</reference>
<evidence type="ECO:0000256" key="1">
    <source>
        <dbReference type="SAM" id="MobiDB-lite"/>
    </source>
</evidence>
<evidence type="ECO:0000313" key="3">
    <source>
        <dbReference type="Proteomes" id="UP000005640"/>
    </source>
</evidence>
<organism evidence="2 3">
    <name type="scientific">Homo sapiens</name>
    <name type="common">Human</name>
    <dbReference type="NCBI Taxonomy" id="9606"/>
    <lineage>
        <taxon>Eukaryota</taxon>
        <taxon>Metazoa</taxon>
        <taxon>Chordata</taxon>
        <taxon>Craniata</taxon>
        <taxon>Vertebrata</taxon>
        <taxon>Euteleostomi</taxon>
        <taxon>Mammalia</taxon>
        <taxon>Eutheria</taxon>
        <taxon>Euarchontoglires</taxon>
        <taxon>Primates</taxon>
        <taxon>Haplorrhini</taxon>
        <taxon>Catarrhini</taxon>
        <taxon>Hominidae</taxon>
        <taxon>Homo</taxon>
    </lineage>
</organism>
<name>A0AAQ5BIF0_HUMAN</name>
<dbReference type="PANTHER" id="PTHR40712:SF2">
    <property type="entry name" value="PROTEIN FAM153A-RELATED"/>
    <property type="match status" value="1"/>
</dbReference>
<reference evidence="2" key="5">
    <citation type="submission" date="2025-09" db="UniProtKB">
        <authorList>
            <consortium name="Ensembl"/>
        </authorList>
    </citation>
    <scope>IDENTIFICATION</scope>
</reference>
<dbReference type="InterPro" id="IPR023249">
    <property type="entry name" value="FAM153"/>
</dbReference>
<dbReference type="PANTHER" id="PTHR40712">
    <property type="entry name" value="FAMILY WITH SEQUENCE SIMILARITY 153 MEMBER C-RELATED"/>
    <property type="match status" value="1"/>
</dbReference>
<dbReference type="Proteomes" id="UP000005640">
    <property type="component" value="Chromosome 5"/>
</dbReference>
<reference evidence="2" key="4">
    <citation type="submission" date="2025-08" db="UniProtKB">
        <authorList>
            <consortium name="Ensembl"/>
        </authorList>
    </citation>
    <scope>IDENTIFICATION</scope>
</reference>
<dbReference type="GeneTree" id="ENSGT00940000166141"/>
<reference evidence="2 3" key="2">
    <citation type="journal article" date="2004" name="Nature">
        <title>The DNA sequence and comparative analysis of human chromosome 5.</title>
        <authorList>
            <person name="Schmutz J."/>
            <person name="Martin J."/>
            <person name="Terry A."/>
            <person name="Couronne O."/>
            <person name="Grimwood J."/>
            <person name="Lowry S."/>
            <person name="Gordon L.A."/>
            <person name="Scott D."/>
            <person name="Xie G."/>
            <person name="Huang W."/>
            <person name="Hellsten U."/>
            <person name="Tran-Gyamfi M."/>
            <person name="She X."/>
            <person name="Prabhakar S."/>
            <person name="Aerts A."/>
            <person name="Altherr M."/>
            <person name="Bajorek E."/>
            <person name="Black S."/>
            <person name="Branscomb E."/>
            <person name="Caoile C."/>
            <person name="Challacombe J.F."/>
            <person name="Chan Y.M."/>
            <person name="Denys M."/>
            <person name="Detter J.C."/>
            <person name="Escobar J."/>
            <person name="Flowers D."/>
            <person name="Fotopulos D."/>
            <person name="Glavina T."/>
            <person name="Gomez M."/>
            <person name="Gonzales E."/>
            <person name="Goodstein D."/>
            <person name="Grigoriev I."/>
            <person name="Groza M."/>
            <person name="Hammon N."/>
            <person name="Hawkins T."/>
            <person name="Haydu L."/>
            <person name="Israni S."/>
            <person name="Jett J."/>
            <person name="Kadner K."/>
            <person name="Kimball H."/>
            <person name="Kobayashi A."/>
            <person name="Lopez F."/>
            <person name="Lou Y."/>
            <person name="Martinez D."/>
            <person name="Medina C."/>
            <person name="Morgan J."/>
            <person name="Nandkeshwar R."/>
            <person name="Noonan J.P."/>
            <person name="Pitluck S."/>
            <person name="Pollard M."/>
            <person name="Predki P."/>
            <person name="Priest J."/>
            <person name="Ramirez L."/>
            <person name="Retterer J."/>
            <person name="Rodriguez A."/>
            <person name="Rogers S."/>
            <person name="Salamov A."/>
            <person name="Salazar A."/>
            <person name="Thayer N."/>
            <person name="Tice H."/>
            <person name="Tsai M."/>
            <person name="Ustaszewska A."/>
            <person name="Vo N."/>
            <person name="Wheeler J."/>
            <person name="Wu K."/>
            <person name="Yang J."/>
            <person name="Dickson M."/>
            <person name="Cheng J.F."/>
            <person name="Eichler E.E."/>
            <person name="Olsen A."/>
            <person name="Pennacchio L.A."/>
            <person name="Rokhsar D.S."/>
            <person name="Richardson P."/>
            <person name="Lucas S.M."/>
            <person name="Myers R.M."/>
            <person name="Rubin E.M."/>
        </authorList>
    </citation>
    <scope>NUCLEOTIDE SEQUENCE [LARGE SCALE GENOMIC DNA]</scope>
</reference>
<dbReference type="Ensembl" id="ENST00000697481.2">
    <property type="protein sequence ID" value="ENSP00000520395.1"/>
    <property type="gene ID" value="ENSG00000289731.3"/>
</dbReference>
<dbReference type="PRINTS" id="PR02041">
    <property type="entry name" value="PROTEINF153"/>
</dbReference>
<dbReference type="Pfam" id="PF15722">
    <property type="entry name" value="FAM153"/>
    <property type="match status" value="2"/>
</dbReference>
<keyword evidence="3" id="KW-1185">Reference proteome</keyword>
<feature type="region of interest" description="Disordered" evidence="1">
    <location>
        <begin position="184"/>
        <end position="231"/>
    </location>
</feature>
<evidence type="ECO:0008006" key="4">
    <source>
        <dbReference type="Google" id="ProtNLM"/>
    </source>
</evidence>
<feature type="compositionally biased region" description="Low complexity" evidence="1">
    <location>
        <begin position="193"/>
        <end position="202"/>
    </location>
</feature>
<dbReference type="EMBL" id="AC139491">
    <property type="status" value="NOT_ANNOTATED_CDS"/>
    <property type="molecule type" value="Genomic_DNA"/>
</dbReference>
<proteinExistence type="predicted"/>
<evidence type="ECO:0000313" key="2">
    <source>
        <dbReference type="Ensembl" id="ENSP00000520395.1"/>
    </source>
</evidence>
<feature type="compositionally biased region" description="Basic and acidic residues" evidence="1">
    <location>
        <begin position="204"/>
        <end position="216"/>
    </location>
</feature>
<accession>A0AAQ5BIF0</accession>
<sequence length="244" mass="27385">MVDKDTERDIEMKRQLRRLRELHLYSTWKKYQEAMKTSLGVPQCERDEGSLGKPLCPPEILSETLPGSVKKRVCFPSEDHLEEFIAEHLPEASNQSLLTVAHADTGIQTNGDLEDLEEHVPGQTVSEEATGVHMMQVDPATPAKSDLEDLEEHVPGQTVSEEATGVHMMQVDPATLAKQLEDSTITGSHQQMSASPSSAPAEEATEKTKVEEEVKTRKPKKKTRKPSKKSRWNVLKCWDIFNIF</sequence>
<feature type="compositionally biased region" description="Basic residues" evidence="1">
    <location>
        <begin position="217"/>
        <end position="231"/>
    </location>
</feature>
<dbReference type="AlphaFoldDB" id="A0AAQ5BIF0"/>
<reference evidence="2 3" key="1">
    <citation type="journal article" date="2001" name="Nature">
        <title>Initial sequencing and analysis of the human genome.</title>
        <authorList>
            <consortium name="International Human Genome Sequencing Consortium"/>
            <person name="Lander E.S."/>
            <person name="Linton L.M."/>
            <person name="Birren B."/>
            <person name="Nusbaum C."/>
            <person name="Zody M.C."/>
            <person name="Baldwin J."/>
            <person name="Devon K."/>
            <person name="Dewar K."/>
            <person name="Doyle M."/>
            <person name="FitzHugh W."/>
            <person name="Funke R."/>
            <person name="Gage D."/>
            <person name="Harris K."/>
            <person name="Heaford A."/>
            <person name="Howland J."/>
            <person name="Kann L."/>
            <person name="Lehoczky J."/>
            <person name="LeVine R."/>
            <person name="McEwan P."/>
            <person name="McKernan K."/>
            <person name="Meldrim J."/>
            <person name="Mesirov J.P."/>
            <person name="Miranda C."/>
            <person name="Morris W."/>
            <person name="Naylor J."/>
            <person name="Raymond C."/>
            <person name="Rosetti M."/>
            <person name="Santos R."/>
            <person name="Sheridan A."/>
            <person name="Sougnez C."/>
            <person name="Stange-Thomann N."/>
            <person name="Stojanovic N."/>
            <person name="Subramanian A."/>
            <person name="Wyman D."/>
            <person name="Rogers J."/>
            <person name="Sulston J."/>
            <person name="Ainscough R."/>
            <person name="Beck S."/>
            <person name="Bentley D."/>
            <person name="Burton J."/>
            <person name="Clee C."/>
            <person name="Carter N."/>
            <person name="Coulson A."/>
            <person name="Deadman R."/>
            <person name="Deloukas P."/>
            <person name="Dunham A."/>
            <person name="Dunham I."/>
            <person name="Durbin R."/>
            <person name="French L."/>
            <person name="Grafham D."/>
            <person name="Gregory S."/>
            <person name="Hubbard T."/>
            <person name="Humphray S."/>
            <person name="Hunt A."/>
            <person name="Jones M."/>
            <person name="Lloyd C."/>
            <person name="McMurray A."/>
            <person name="Matthews L."/>
            <person name="Mercer S."/>
            <person name="Milne S."/>
            <person name="Mullikin J.C."/>
            <person name="Mungall A."/>
            <person name="Plumb R."/>
            <person name="Ross M."/>
            <person name="Shownkeen R."/>
            <person name="Sims S."/>
            <person name="Waterston R.H."/>
            <person name="Wilson R.K."/>
            <person name="Hillier L.W."/>
            <person name="McPherson J.D."/>
            <person name="Marra M.A."/>
            <person name="Mardis E.R."/>
            <person name="Fulton L.A."/>
            <person name="Chinwalla A.T."/>
            <person name="Pepin K.H."/>
            <person name="Gish W.R."/>
            <person name="Chissoe S.L."/>
            <person name="Wendl M.C."/>
            <person name="Delehaunty K.D."/>
            <person name="Miner T.L."/>
            <person name="Delehaunty A."/>
            <person name="Kramer J.B."/>
            <person name="Cook L.L."/>
            <person name="Fulton R.S."/>
            <person name="Johnson D.L."/>
            <person name="Minx P.J."/>
            <person name="Clifton S.W."/>
            <person name="Hawkins T."/>
            <person name="Branscomb E."/>
            <person name="Predki P."/>
            <person name="Richardson P."/>
            <person name="Wenning S."/>
            <person name="Slezak T."/>
            <person name="Doggett N."/>
            <person name="Cheng J.F."/>
            <person name="Olsen A."/>
            <person name="Lucas S."/>
            <person name="Elkin C."/>
            <person name="Uberbacher E."/>
            <person name="Frazier M."/>
            <person name="Gibbs R.A."/>
            <person name="Muzny D.M."/>
            <person name="Scherer S.E."/>
            <person name="Bouck J.B."/>
            <person name="Sodergren E.J."/>
            <person name="Worley K.C."/>
            <person name="Rives C.M."/>
            <person name="Gorrell J.H."/>
            <person name="Metzker M.L."/>
            <person name="Naylor S.L."/>
            <person name="Kucherlapati R.S."/>
            <person name="Nelson D.L."/>
            <person name="Weinstock G.M."/>
            <person name="Sakaki Y."/>
            <person name="Fujiyama A."/>
            <person name="Hattori M."/>
            <person name="Yada T."/>
            <person name="Toyoda A."/>
            <person name="Itoh T."/>
            <person name="Kawagoe C."/>
            <person name="Watanabe H."/>
            <person name="Totoki Y."/>
            <person name="Taylor T."/>
            <person name="Weissenbach J."/>
            <person name="Heilig R."/>
            <person name="Saurin W."/>
            <person name="Artiguenave F."/>
            <person name="Brottier P."/>
            <person name="Bruls T."/>
            <person name="Pelletier E."/>
            <person name="Robert C."/>
            <person name="Wincker P."/>
            <person name="Smith D.R."/>
            <person name="Doucette-Stamm L."/>
            <person name="Rubenfield M."/>
            <person name="Weinstock K."/>
            <person name="Lee H.M."/>
            <person name="Dubois J."/>
            <person name="Rosenthal A."/>
            <person name="Platzer M."/>
            <person name="Nyakatura G."/>
            <person name="Taudien S."/>
            <person name="Rump A."/>
            <person name="Yang H."/>
            <person name="Yu J."/>
            <person name="Wang J."/>
            <person name="Huang G."/>
            <person name="Gu J."/>
            <person name="Hood L."/>
            <person name="Rowen L."/>
            <person name="Madan A."/>
            <person name="Qin S."/>
            <person name="Davis R.W."/>
            <person name="Federspiel N.A."/>
            <person name="Abola A.P."/>
            <person name="Proctor M.J."/>
            <person name="Myers R.M."/>
            <person name="Schmutz J."/>
            <person name="Dickson M."/>
            <person name="Grimwood J."/>
            <person name="Cox D.R."/>
            <person name="Olson M.V."/>
            <person name="Kaul R."/>
            <person name="Raymond C."/>
            <person name="Shimizu N."/>
            <person name="Kawasaki K."/>
            <person name="Minoshima S."/>
            <person name="Evans G.A."/>
            <person name="Athanasiou M."/>
            <person name="Schultz R."/>
            <person name="Roe B.A."/>
            <person name="Chen F."/>
            <person name="Pan H."/>
            <person name="Ramser J."/>
            <person name="Lehrach H."/>
            <person name="Reinhardt R."/>
            <person name="McCombie W.R."/>
            <person name="de la Bastide M."/>
            <person name="Dedhia N."/>
            <person name="Blocker H."/>
            <person name="Hornischer K."/>
            <person name="Nordsiek G."/>
            <person name="Agarwala R."/>
            <person name="Aravind L."/>
            <person name="Bailey J.A."/>
            <person name="Bateman A."/>
            <person name="Batzoglou S."/>
            <person name="Birney E."/>
            <person name="Bork P."/>
            <person name="Brown D.G."/>
            <person name="Burge C.B."/>
            <person name="Cerutti L."/>
            <person name="Chen H.C."/>
            <person name="Church D."/>
            <person name="Clamp M."/>
            <person name="Copley R.R."/>
            <person name="Doerks T."/>
            <person name="Eddy S.R."/>
            <person name="Eichler E.E."/>
            <person name="Furey T.S."/>
            <person name="Galagan J."/>
            <person name="Gilbert J.G."/>
            <person name="Harmon C."/>
            <person name="Hayashizaki Y."/>
            <person name="Haussler D."/>
            <person name="Hermjakob H."/>
            <person name="Hokamp K."/>
            <person name="Jang W."/>
            <person name="Johnson L.S."/>
            <person name="Jones T.A."/>
            <person name="Kasif S."/>
            <person name="Kaspryzk A."/>
            <person name="Kennedy S."/>
            <person name="Kent W.J."/>
            <person name="Kitts P."/>
            <person name="Koonin E.V."/>
            <person name="Korf I."/>
            <person name="Kulp D."/>
            <person name="Lancet D."/>
            <person name="Lowe T.M."/>
            <person name="McLysaght A."/>
            <person name="Mikkelsen T."/>
            <person name="Moran J.V."/>
            <person name="Mulder N."/>
            <person name="Pollara V.J."/>
            <person name="Ponting C.P."/>
            <person name="Schuler G."/>
            <person name="Schultz J."/>
            <person name="Slater G."/>
            <person name="Smit A.F."/>
            <person name="Stupka E."/>
            <person name="Szustakowski J."/>
            <person name="Thierry-Mieg D."/>
            <person name="Thierry-Mieg J."/>
            <person name="Wagner L."/>
            <person name="Wallis J."/>
            <person name="Wheeler R."/>
            <person name="Williams A."/>
            <person name="Wolf Y.I."/>
            <person name="Wolfe K.H."/>
            <person name="Yang S.P."/>
            <person name="Yeh R.F."/>
            <person name="Collins F."/>
            <person name="Guyer M.S."/>
            <person name="Peterson J."/>
            <person name="Felsenfeld A."/>
            <person name="Wetterstrand K.A."/>
            <person name="Patrinos A."/>
            <person name="Morgan M.J."/>
            <person name="de Jong P."/>
            <person name="Catanese J.J."/>
            <person name="Osoegawa K."/>
            <person name="Shizuya H."/>
            <person name="Choi S."/>
            <person name="Chen Y.J."/>
        </authorList>
    </citation>
    <scope>NUCLEOTIDE SEQUENCE [LARGE SCALE GENOMIC DNA]</scope>
</reference>
<protein>
    <recommendedName>
        <fullName evidence="4">Protein FAM153A</fullName>
    </recommendedName>
</protein>